<accession>A0AA36F746</accession>
<sequence>MFTTSNYIRTVRGDERGIHCCDLEEEQQPIQCKSLQLSEPINDEKSRVQCRNRFLTKFLTSQLVKSLTLQEHLEIICGLCRYRNEISMSILMIVFKLLVCSLGEALCIDSSAESQFSDEDHDISKI</sequence>
<evidence type="ECO:0000313" key="2">
    <source>
        <dbReference type="Proteomes" id="UP001162480"/>
    </source>
</evidence>
<proteinExistence type="predicted"/>
<evidence type="ECO:0000313" key="1">
    <source>
        <dbReference type="EMBL" id="CAI9726695.1"/>
    </source>
</evidence>
<organism evidence="1 2">
    <name type="scientific">Octopus vulgaris</name>
    <name type="common">Common octopus</name>
    <dbReference type="NCBI Taxonomy" id="6645"/>
    <lineage>
        <taxon>Eukaryota</taxon>
        <taxon>Metazoa</taxon>
        <taxon>Spiralia</taxon>
        <taxon>Lophotrochozoa</taxon>
        <taxon>Mollusca</taxon>
        <taxon>Cephalopoda</taxon>
        <taxon>Coleoidea</taxon>
        <taxon>Octopodiformes</taxon>
        <taxon>Octopoda</taxon>
        <taxon>Incirrata</taxon>
        <taxon>Octopodidae</taxon>
        <taxon>Octopus</taxon>
    </lineage>
</organism>
<dbReference type="AlphaFoldDB" id="A0AA36F746"/>
<keyword evidence="2" id="KW-1185">Reference proteome</keyword>
<gene>
    <name evidence="1" type="ORF">OCTVUL_1B030712</name>
</gene>
<dbReference type="EMBL" id="OX597821">
    <property type="protein sequence ID" value="CAI9726695.1"/>
    <property type="molecule type" value="Genomic_DNA"/>
</dbReference>
<protein>
    <submittedName>
        <fullName evidence="1">Uncharacterized protein</fullName>
    </submittedName>
</protein>
<reference evidence="1" key="1">
    <citation type="submission" date="2023-08" db="EMBL/GenBank/DDBJ databases">
        <authorList>
            <person name="Alioto T."/>
            <person name="Alioto T."/>
            <person name="Gomez Garrido J."/>
        </authorList>
    </citation>
    <scope>NUCLEOTIDE SEQUENCE</scope>
</reference>
<dbReference type="Proteomes" id="UP001162480">
    <property type="component" value="Chromosome 8"/>
</dbReference>
<name>A0AA36F746_OCTVU</name>